<evidence type="ECO:0000313" key="3">
    <source>
        <dbReference type="Proteomes" id="UP000505020"/>
    </source>
</evidence>
<accession>A0A7D3YK15</accession>
<dbReference type="AlphaFoldDB" id="A0A7D3YK15"/>
<dbReference type="GeneID" id="55593388"/>
<dbReference type="Gene3D" id="3.40.50.2000">
    <property type="entry name" value="Glycogen Phosphorylase B"/>
    <property type="match status" value="2"/>
</dbReference>
<dbReference type="Pfam" id="PF00534">
    <property type="entry name" value="Glycos_transf_1"/>
    <property type="match status" value="1"/>
</dbReference>
<reference evidence="2 3" key="1">
    <citation type="submission" date="2020-05" db="EMBL/GenBank/DDBJ databases">
        <title>Halorubrum RHB-C sp.nov., an extremely halophilic archaeon isolated from solar salt farm.</title>
        <authorList>
            <person name="Ho H."/>
            <person name="Danganan R.E."/>
            <person name="Dedeles G.R."/>
            <person name="Kim S.-G."/>
        </authorList>
    </citation>
    <scope>NUCLEOTIDE SEQUENCE [LARGE SCALE GENOMIC DNA]</scope>
    <source>
        <strain evidence="2 3">RHB-C</strain>
    </source>
</reference>
<proteinExistence type="predicted"/>
<dbReference type="RefSeq" id="WP_173228046.1">
    <property type="nucleotide sequence ID" value="NZ_CP053941.1"/>
</dbReference>
<keyword evidence="2" id="KW-0808">Transferase</keyword>
<evidence type="ECO:0000313" key="2">
    <source>
        <dbReference type="EMBL" id="QKG91346.1"/>
    </source>
</evidence>
<gene>
    <name evidence="2" type="ORF">HPS36_00260</name>
</gene>
<feature type="domain" description="Glycosyl transferase family 1" evidence="1">
    <location>
        <begin position="156"/>
        <end position="313"/>
    </location>
</feature>
<organism evidence="2 3">
    <name type="scientific">Halorubrum salinarum</name>
    <dbReference type="NCBI Taxonomy" id="2739057"/>
    <lineage>
        <taxon>Archaea</taxon>
        <taxon>Methanobacteriati</taxon>
        <taxon>Methanobacteriota</taxon>
        <taxon>Stenosarchaea group</taxon>
        <taxon>Halobacteria</taxon>
        <taxon>Halobacteriales</taxon>
        <taxon>Haloferacaceae</taxon>
        <taxon>Halorubrum</taxon>
    </lineage>
</organism>
<dbReference type="GO" id="GO:0016757">
    <property type="term" value="F:glycosyltransferase activity"/>
    <property type="evidence" value="ECO:0007669"/>
    <property type="project" value="InterPro"/>
</dbReference>
<dbReference type="CDD" id="cd03801">
    <property type="entry name" value="GT4_PimA-like"/>
    <property type="match status" value="1"/>
</dbReference>
<dbReference type="EMBL" id="CP053941">
    <property type="protein sequence ID" value="QKG91346.1"/>
    <property type="molecule type" value="Genomic_DNA"/>
</dbReference>
<name>A0A7D3YK15_9EURY</name>
<dbReference type="InterPro" id="IPR001296">
    <property type="entry name" value="Glyco_trans_1"/>
</dbReference>
<dbReference type="SUPFAM" id="SSF53756">
    <property type="entry name" value="UDP-Glycosyltransferase/glycogen phosphorylase"/>
    <property type="match status" value="1"/>
</dbReference>
<evidence type="ECO:0000259" key="1">
    <source>
        <dbReference type="Pfam" id="PF00534"/>
    </source>
</evidence>
<sequence>MKRVLLLHTNKEYALSLAEAVESQTTEYEVDVVTRVPIHNRIKSLSLGEYDLVQADELLVNGVLACGSSVISGTPFVVSIRGWADYTNAHGQYGRLRDVSIRLRTKFVLRYASKAIFLSNETLHEFEQRYRVNETAVIGRPIDVEYYQSGTENLFADDGKFNLLTVTNLRYKEKFDGVKDTLEGLRKPFKRHEKLRYQVAGDGKYLSQLKQFLAEYPYSDRVDVLGFRSDIPQVLARADAFIYLSYLDAYPTVVLEAQAAGLPVIGSDTVGVPEVVGDAGILCQPTPSSVSDTVTQLLENETLRTELAEKSRKKMETYNQSCAERHAEVWSDVLDYS</sequence>
<dbReference type="KEGG" id="hsai:HPS36_00260"/>
<dbReference type="PANTHER" id="PTHR12526">
    <property type="entry name" value="GLYCOSYLTRANSFERASE"/>
    <property type="match status" value="1"/>
</dbReference>
<keyword evidence="3" id="KW-1185">Reference proteome</keyword>
<dbReference type="Proteomes" id="UP000505020">
    <property type="component" value="Chromosome"/>
</dbReference>
<protein>
    <submittedName>
        <fullName evidence="2">Glycosyltransferase family 4 protein</fullName>
    </submittedName>
</protein>